<evidence type="ECO:0000313" key="2">
    <source>
        <dbReference type="EMBL" id="HJE48636.1"/>
    </source>
</evidence>
<evidence type="ECO:0000259" key="1">
    <source>
        <dbReference type="Pfam" id="PF21259"/>
    </source>
</evidence>
<dbReference type="InterPro" id="IPR010982">
    <property type="entry name" value="Lambda_DNA-bd_dom_sf"/>
</dbReference>
<reference evidence="2" key="2">
    <citation type="submission" date="2021-09" db="EMBL/GenBank/DDBJ databases">
        <authorList>
            <person name="Gilroy R."/>
        </authorList>
    </citation>
    <scope>NUCLEOTIDE SEQUENCE</scope>
    <source>
        <strain evidence="2">CHK192-2623</strain>
    </source>
</reference>
<protein>
    <submittedName>
        <fullName evidence="2">Rgg/GadR/MutR family transcriptional regulator</fullName>
    </submittedName>
</protein>
<dbReference type="Pfam" id="PF21259">
    <property type="entry name" value="Rgg_C"/>
    <property type="match status" value="1"/>
</dbReference>
<gene>
    <name evidence="2" type="ORF">K8V69_00335</name>
</gene>
<dbReference type="PANTHER" id="PTHR37038">
    <property type="entry name" value="TRANSCRIPTIONAL REGULATOR-RELATED"/>
    <property type="match status" value="1"/>
</dbReference>
<dbReference type="InterPro" id="IPR001387">
    <property type="entry name" value="Cro/C1-type_HTH"/>
</dbReference>
<organism evidence="2 3">
    <name type="scientific">Lactobacillus johnsonii</name>
    <dbReference type="NCBI Taxonomy" id="33959"/>
    <lineage>
        <taxon>Bacteria</taxon>
        <taxon>Bacillati</taxon>
        <taxon>Bacillota</taxon>
        <taxon>Bacilli</taxon>
        <taxon>Lactobacillales</taxon>
        <taxon>Lactobacillaceae</taxon>
        <taxon>Lactobacillus</taxon>
    </lineage>
</organism>
<dbReference type="Proteomes" id="UP000732527">
    <property type="component" value="Unassembled WGS sequence"/>
</dbReference>
<proteinExistence type="predicted"/>
<dbReference type="AlphaFoldDB" id="A0A6B9HXX7"/>
<dbReference type="EMBL" id="DYYQ01000005">
    <property type="protein sequence ID" value="HJE48636.1"/>
    <property type="molecule type" value="Genomic_DNA"/>
</dbReference>
<dbReference type="InterPro" id="IPR010057">
    <property type="entry name" value="Transcription_activator_Rgg_C"/>
</dbReference>
<name>A0A6B9HXX7_LACJH</name>
<dbReference type="CDD" id="cd00093">
    <property type="entry name" value="HTH_XRE"/>
    <property type="match status" value="1"/>
</dbReference>
<dbReference type="InterPro" id="IPR053163">
    <property type="entry name" value="HTH-type_regulator_Rgg"/>
</dbReference>
<reference evidence="2" key="1">
    <citation type="journal article" date="2021" name="PeerJ">
        <title>Extensive microbial diversity within the chicken gut microbiome revealed by metagenomics and culture.</title>
        <authorList>
            <person name="Gilroy R."/>
            <person name="Ravi A."/>
            <person name="Getino M."/>
            <person name="Pursley I."/>
            <person name="Horton D.L."/>
            <person name="Alikhan N.F."/>
            <person name="Baker D."/>
            <person name="Gharbi K."/>
            <person name="Hall N."/>
            <person name="Watson M."/>
            <person name="Adriaenssens E.M."/>
            <person name="Foster-Nyarko E."/>
            <person name="Jarju S."/>
            <person name="Secka A."/>
            <person name="Antonio M."/>
            <person name="Oren A."/>
            <person name="Chaudhuri R.R."/>
            <person name="La Ragione R."/>
            <person name="Hildebrand F."/>
            <person name="Pallen M.J."/>
        </authorList>
    </citation>
    <scope>NUCLEOTIDE SEQUENCE</scope>
    <source>
        <strain evidence="2">CHK192-2623</strain>
    </source>
</reference>
<feature type="domain" description="HTH-type transcriptional regulator Rgg C-terminal" evidence="1">
    <location>
        <begin position="106"/>
        <end position="273"/>
    </location>
</feature>
<dbReference type="RefSeq" id="WP_158172011.1">
    <property type="nucleotide sequence ID" value="NZ_CP039261.1"/>
</dbReference>
<dbReference type="SUPFAM" id="SSF47413">
    <property type="entry name" value="lambda repressor-like DNA-binding domains"/>
    <property type="match status" value="1"/>
</dbReference>
<dbReference type="NCBIfam" id="TIGR01716">
    <property type="entry name" value="RGG_Cterm"/>
    <property type="match status" value="1"/>
</dbReference>
<dbReference type="GO" id="GO:0003677">
    <property type="term" value="F:DNA binding"/>
    <property type="evidence" value="ECO:0007669"/>
    <property type="project" value="InterPro"/>
</dbReference>
<dbReference type="Gene3D" id="1.10.260.40">
    <property type="entry name" value="lambda repressor-like DNA-binding domains"/>
    <property type="match status" value="1"/>
</dbReference>
<comment type="caution">
    <text evidence="2">The sequence shown here is derived from an EMBL/GenBank/DDBJ whole genome shotgun (WGS) entry which is preliminary data.</text>
</comment>
<sequence length="288" mass="33910">MTIGELLKEYRISQRKNQKEFINNGKIVSQSYYSKVEKNINSITVDNLLYLLHYNNIPVWEFFSHLNQNDDIKKQEIENFEKTMLAAFYDNNKEKIKSLKPLIKESNLSEKNKEEEILQLEALLESMKTPDEKSNTELRNKIKDKIFSIPNFNETKVTLFCNFIQFYDFETDLIIGKKIVSQYINTSNTKMQIAILAIIDNILIGALNYRKENLVNYFIESGEKIKTTPELVFYKSVFYFTKNMIEYRLTNDKDKYIKSKQIIDFLVNVGMDTYGNSLKDILSIDIHS</sequence>
<evidence type="ECO:0000313" key="3">
    <source>
        <dbReference type="Proteomes" id="UP000732527"/>
    </source>
</evidence>
<accession>A0A6B9HXX7</accession>